<reference evidence="2 3" key="1">
    <citation type="journal article" date="2016" name="Appl. Environ. Microbiol.">
        <title>Function and Phylogeny of Bacterial Butyryl Coenzyme A:Acetate Transferases and Their Diversity in the Proximal Colon of Swine.</title>
        <authorList>
            <person name="Trachsel J."/>
            <person name="Bayles D.O."/>
            <person name="Looft T."/>
            <person name="Levine U.Y."/>
            <person name="Allen H.K."/>
        </authorList>
    </citation>
    <scope>NUCLEOTIDE SEQUENCE [LARGE SCALE GENOMIC DNA]</scope>
    <source>
        <strain evidence="2 3">68-3-10</strain>
    </source>
</reference>
<organism evidence="2 3">
    <name type="scientific">Hornefia porci</name>
    <dbReference type="NCBI Taxonomy" id="2652292"/>
    <lineage>
        <taxon>Bacteria</taxon>
        <taxon>Bacillati</taxon>
        <taxon>Bacillota</taxon>
        <taxon>Clostridia</taxon>
        <taxon>Peptostreptococcales</taxon>
        <taxon>Anaerovoracaceae</taxon>
        <taxon>Hornefia</taxon>
    </lineage>
</organism>
<dbReference type="STRING" id="1261640.BHK98_10555"/>
<dbReference type="SUPFAM" id="SSF51182">
    <property type="entry name" value="RmlC-like cupins"/>
    <property type="match status" value="1"/>
</dbReference>
<evidence type="ECO:0000313" key="3">
    <source>
        <dbReference type="Proteomes" id="UP000187404"/>
    </source>
</evidence>
<keyword evidence="1" id="KW-0472">Membrane</keyword>
<dbReference type="AlphaFoldDB" id="A0A1Q9JJT5"/>
<dbReference type="Pfam" id="PF05962">
    <property type="entry name" value="HutD"/>
    <property type="match status" value="1"/>
</dbReference>
<dbReference type="InterPro" id="IPR011051">
    <property type="entry name" value="RmlC_Cupin_sf"/>
</dbReference>
<dbReference type="RefSeq" id="WP_075714128.1">
    <property type="nucleotide sequence ID" value="NZ_MJIE01000001.1"/>
</dbReference>
<evidence type="ECO:0008006" key="4">
    <source>
        <dbReference type="Google" id="ProtNLM"/>
    </source>
</evidence>
<evidence type="ECO:0000313" key="2">
    <source>
        <dbReference type="EMBL" id="OLR56470.1"/>
    </source>
</evidence>
<proteinExistence type="predicted"/>
<dbReference type="InterPro" id="IPR010282">
    <property type="entry name" value="Uncharacterised_HutD/Ves"/>
</dbReference>
<dbReference type="PANTHER" id="PTHR37943:SF1">
    <property type="entry name" value="PROTEIN VES"/>
    <property type="match status" value="1"/>
</dbReference>
<evidence type="ECO:0000256" key="1">
    <source>
        <dbReference type="SAM" id="Phobius"/>
    </source>
</evidence>
<sequence>MKYQVLKTEDFRTSRWTGGTTTQLAIWPQDSEYLERNFVWRLSTATCEKEESVFSRLPDFNRVLVVLSGSVVLAHENVRSARLRELEQDAFDGAYRTKSFGAITDYNLMVRKGNEGSVEVIALSEENRTLTVEDKEQYAMGTQAFYCRDGYATVDISGTMVMLKEGEQLVIDYDRRESLRLSVMGEGHLIRCSIWYNYEEGSFGPTRIEKKPATAEDFRQCIFIANTQYRFSKYTNKRLKSVWYDEELQKGIRAVNRFAIADILFFAGIALVGFLGAGRFHSPILWIAAFVVWFLLYSLLVAPAVYFLAVPKPVAAHIKDVSRLTPYERELREKQMNTNERVTRILNRYKFSGTAEYDEDGNRLDDLSSKKF</sequence>
<accession>A0A1Q9JJT5</accession>
<feature type="transmembrane region" description="Helical" evidence="1">
    <location>
        <begin position="284"/>
        <end position="309"/>
    </location>
</feature>
<dbReference type="InterPro" id="IPR014710">
    <property type="entry name" value="RmlC-like_jellyroll"/>
</dbReference>
<dbReference type="EMBL" id="MJIE01000001">
    <property type="protein sequence ID" value="OLR56470.1"/>
    <property type="molecule type" value="Genomic_DNA"/>
</dbReference>
<dbReference type="Proteomes" id="UP000187404">
    <property type="component" value="Unassembled WGS sequence"/>
</dbReference>
<protein>
    <recommendedName>
        <fullName evidence="4">HutD family protein</fullName>
    </recommendedName>
</protein>
<comment type="caution">
    <text evidence="2">The sequence shown here is derived from an EMBL/GenBank/DDBJ whole genome shotgun (WGS) entry which is preliminary data.</text>
</comment>
<keyword evidence="1" id="KW-1133">Transmembrane helix</keyword>
<keyword evidence="1" id="KW-0812">Transmembrane</keyword>
<dbReference type="OrthoDB" id="9786443at2"/>
<name>A0A1Q9JJT5_9FIRM</name>
<keyword evidence="3" id="KW-1185">Reference proteome</keyword>
<feature type="transmembrane region" description="Helical" evidence="1">
    <location>
        <begin position="258"/>
        <end position="278"/>
    </location>
</feature>
<dbReference type="PANTHER" id="PTHR37943">
    <property type="entry name" value="PROTEIN VES"/>
    <property type="match status" value="1"/>
</dbReference>
<gene>
    <name evidence="2" type="ORF">BHK98_10555</name>
</gene>
<dbReference type="Gene3D" id="2.60.120.10">
    <property type="entry name" value="Jelly Rolls"/>
    <property type="match status" value="1"/>
</dbReference>